<feature type="transmembrane region" description="Helical" evidence="6">
    <location>
        <begin position="289"/>
        <end position="313"/>
    </location>
</feature>
<dbReference type="InterPro" id="IPR050833">
    <property type="entry name" value="Poly_Biosynth_Transport"/>
</dbReference>
<feature type="transmembrane region" description="Helical" evidence="6">
    <location>
        <begin position="359"/>
        <end position="383"/>
    </location>
</feature>
<feature type="transmembrane region" description="Helical" evidence="6">
    <location>
        <begin position="443"/>
        <end position="459"/>
    </location>
</feature>
<dbReference type="PANTHER" id="PTHR30250:SF11">
    <property type="entry name" value="O-ANTIGEN TRANSPORTER-RELATED"/>
    <property type="match status" value="1"/>
</dbReference>
<name>A0A1E3AY77_9FIRM</name>
<dbReference type="AlphaFoldDB" id="A0A1E3AY77"/>
<evidence type="ECO:0000256" key="6">
    <source>
        <dbReference type="SAM" id="Phobius"/>
    </source>
</evidence>
<protein>
    <submittedName>
        <fullName evidence="7">Polysaccharide biosynthesis protein</fullName>
    </submittedName>
</protein>
<evidence type="ECO:0000313" key="7">
    <source>
        <dbReference type="EMBL" id="ODM13146.1"/>
    </source>
</evidence>
<feature type="transmembrane region" description="Helical" evidence="6">
    <location>
        <begin position="88"/>
        <end position="107"/>
    </location>
</feature>
<sequence length="476" mass="54537">MNKRDRFIKNIINVMLANMISLLGGIAGGFLLPKLFSLEDYGFFKIFSLYLTYTGILHMGFPDGFLLKNSGVSYVNLEKANMRTISHFFIVFQLIVSFIIIVGSFFAEGEYGYIFFSLGLCTFSINIITFFQFVSQASMRFNEFSRVKIATSLMNFGIVVGLCIVQAASGRIVGYRLYLMLYTFANWCILLYYFWNYRECLWGKKSSLASVKGQIWEYFKSGIFLTISYQVLQLVLNLDRQFVVVLFSAPEYAVYSFAYSLISMITTVVSAVSLVLFPTLKRTKREIAITFLPMGIWGVESLVMLCLGSYFPLAGVIETFLPKYMQSLSYLQILFPGLIFSSCITIIIFTYYKILDFNLPFFLMGIGALILSFLLNLLAWKMYGTPEAISFASILTLLVWYIITVSYLKKKLDITYKKNLIFMLCVSICFYIVVFNTKVLVKGFLVYEAAFILITIVFYKEDIKKLFYGSLGKRRG</sequence>
<feature type="transmembrane region" description="Helical" evidence="6">
    <location>
        <begin position="175"/>
        <end position="195"/>
    </location>
</feature>
<feature type="transmembrane region" description="Helical" evidence="6">
    <location>
        <begin position="215"/>
        <end position="232"/>
    </location>
</feature>
<dbReference type="PANTHER" id="PTHR30250">
    <property type="entry name" value="PST FAMILY PREDICTED COLANIC ACID TRANSPORTER"/>
    <property type="match status" value="1"/>
</dbReference>
<evidence type="ECO:0000313" key="8">
    <source>
        <dbReference type="Proteomes" id="UP000095003"/>
    </source>
</evidence>
<evidence type="ECO:0000256" key="3">
    <source>
        <dbReference type="ARBA" id="ARBA00022692"/>
    </source>
</evidence>
<reference evidence="7 8" key="1">
    <citation type="submission" date="2016-07" db="EMBL/GenBank/DDBJ databases">
        <title>Characterization of isolates of Eisenbergiella tayi derived from blood cultures, using whole genome sequencing.</title>
        <authorList>
            <person name="Burdz T."/>
            <person name="Wiebe D."/>
            <person name="Huynh C."/>
            <person name="Bernard K."/>
        </authorList>
    </citation>
    <scope>NUCLEOTIDE SEQUENCE [LARGE SCALE GENOMIC DNA]</scope>
    <source>
        <strain evidence="7 8">NML 120489</strain>
    </source>
</reference>
<organism evidence="7 8">
    <name type="scientific">Eisenbergiella tayi</name>
    <dbReference type="NCBI Taxonomy" id="1432052"/>
    <lineage>
        <taxon>Bacteria</taxon>
        <taxon>Bacillati</taxon>
        <taxon>Bacillota</taxon>
        <taxon>Clostridia</taxon>
        <taxon>Lachnospirales</taxon>
        <taxon>Lachnospiraceae</taxon>
        <taxon>Eisenbergiella</taxon>
    </lineage>
</organism>
<evidence type="ECO:0000256" key="2">
    <source>
        <dbReference type="ARBA" id="ARBA00022475"/>
    </source>
</evidence>
<accession>A0A1E3AY77</accession>
<feature type="transmembrane region" description="Helical" evidence="6">
    <location>
        <begin position="420"/>
        <end position="437"/>
    </location>
</feature>
<keyword evidence="3 6" id="KW-0812">Transmembrane</keyword>
<dbReference type="EMBL" id="MCGI01000001">
    <property type="protein sequence ID" value="ODM13146.1"/>
    <property type="molecule type" value="Genomic_DNA"/>
</dbReference>
<comment type="subcellular location">
    <subcellularLocation>
        <location evidence="1">Cell membrane</location>
        <topology evidence="1">Multi-pass membrane protein</topology>
    </subcellularLocation>
</comment>
<keyword evidence="4 6" id="KW-1133">Transmembrane helix</keyword>
<feature type="transmembrane region" description="Helical" evidence="6">
    <location>
        <begin position="333"/>
        <end position="352"/>
    </location>
</feature>
<feature type="transmembrane region" description="Helical" evidence="6">
    <location>
        <begin position="147"/>
        <end position="169"/>
    </location>
</feature>
<dbReference type="GO" id="GO:0005886">
    <property type="term" value="C:plasma membrane"/>
    <property type="evidence" value="ECO:0007669"/>
    <property type="project" value="UniProtKB-SubCell"/>
</dbReference>
<feature type="transmembrane region" description="Helical" evidence="6">
    <location>
        <begin position="12"/>
        <end position="32"/>
    </location>
</feature>
<feature type="transmembrane region" description="Helical" evidence="6">
    <location>
        <begin position="252"/>
        <end position="277"/>
    </location>
</feature>
<feature type="transmembrane region" description="Helical" evidence="6">
    <location>
        <begin position="389"/>
        <end position="408"/>
    </location>
</feature>
<feature type="transmembrane region" description="Helical" evidence="6">
    <location>
        <begin position="113"/>
        <end position="135"/>
    </location>
</feature>
<keyword evidence="5 6" id="KW-0472">Membrane</keyword>
<evidence type="ECO:0000256" key="4">
    <source>
        <dbReference type="ARBA" id="ARBA00022989"/>
    </source>
</evidence>
<gene>
    <name evidence="7" type="ORF">BEH84_00861</name>
</gene>
<dbReference type="RefSeq" id="WP_069155851.1">
    <property type="nucleotide sequence ID" value="NZ_DBGDOY010000047.1"/>
</dbReference>
<evidence type="ECO:0000256" key="1">
    <source>
        <dbReference type="ARBA" id="ARBA00004651"/>
    </source>
</evidence>
<evidence type="ECO:0000256" key="5">
    <source>
        <dbReference type="ARBA" id="ARBA00023136"/>
    </source>
</evidence>
<comment type="caution">
    <text evidence="7">The sequence shown here is derived from an EMBL/GenBank/DDBJ whole genome shotgun (WGS) entry which is preliminary data.</text>
</comment>
<dbReference type="Proteomes" id="UP000095003">
    <property type="component" value="Unassembled WGS sequence"/>
</dbReference>
<dbReference type="GeneID" id="93299372"/>
<proteinExistence type="predicted"/>
<keyword evidence="2" id="KW-1003">Cell membrane</keyword>
<feature type="transmembrane region" description="Helical" evidence="6">
    <location>
        <begin position="44"/>
        <end position="67"/>
    </location>
</feature>